<protein>
    <recommendedName>
        <fullName evidence="4">Reverse transcriptase domain-containing protein</fullName>
    </recommendedName>
</protein>
<dbReference type="OrthoDB" id="8197232at2759"/>
<dbReference type="EMBL" id="AMQM01000561">
    <property type="status" value="NOT_ANNOTATED_CDS"/>
    <property type="molecule type" value="Genomic_DNA"/>
</dbReference>
<reference evidence="1 3" key="2">
    <citation type="journal article" date="2013" name="Nature">
        <title>Insights into bilaterian evolution from three spiralian genomes.</title>
        <authorList>
            <person name="Simakov O."/>
            <person name="Marletaz F."/>
            <person name="Cho S.J."/>
            <person name="Edsinger-Gonzales E."/>
            <person name="Havlak P."/>
            <person name="Hellsten U."/>
            <person name="Kuo D.H."/>
            <person name="Larsson T."/>
            <person name="Lv J."/>
            <person name="Arendt D."/>
            <person name="Savage R."/>
            <person name="Osoegawa K."/>
            <person name="de Jong P."/>
            <person name="Grimwood J."/>
            <person name="Chapman J.A."/>
            <person name="Shapiro H."/>
            <person name="Aerts A."/>
            <person name="Otillar R.P."/>
            <person name="Terry A.Y."/>
            <person name="Boore J.L."/>
            <person name="Grigoriev I.V."/>
            <person name="Lindberg D.R."/>
            <person name="Seaver E.C."/>
            <person name="Weisblat D.A."/>
            <person name="Putnam N.H."/>
            <person name="Rokhsar D.S."/>
        </authorList>
    </citation>
    <scope>NUCLEOTIDE SEQUENCE</scope>
</reference>
<dbReference type="EMBL" id="KB096324">
    <property type="protein sequence ID" value="ESO06145.1"/>
    <property type="molecule type" value="Genomic_DNA"/>
</dbReference>
<evidence type="ECO:0000313" key="3">
    <source>
        <dbReference type="Proteomes" id="UP000015101"/>
    </source>
</evidence>
<organism evidence="2 3">
    <name type="scientific">Helobdella robusta</name>
    <name type="common">Californian leech</name>
    <dbReference type="NCBI Taxonomy" id="6412"/>
    <lineage>
        <taxon>Eukaryota</taxon>
        <taxon>Metazoa</taxon>
        <taxon>Spiralia</taxon>
        <taxon>Lophotrochozoa</taxon>
        <taxon>Annelida</taxon>
        <taxon>Clitellata</taxon>
        <taxon>Hirudinea</taxon>
        <taxon>Rhynchobdellida</taxon>
        <taxon>Glossiphoniidae</taxon>
        <taxon>Helobdella</taxon>
    </lineage>
</organism>
<proteinExistence type="predicted"/>
<keyword evidence="3" id="KW-1185">Reference proteome</keyword>
<name>T1FXN8_HELRO</name>
<dbReference type="EnsemblMetazoa" id="HelroT64063">
    <property type="protein sequence ID" value="HelroP64063"/>
    <property type="gene ID" value="HelroG64063"/>
</dbReference>
<accession>T1FXN8</accession>
<evidence type="ECO:0000313" key="2">
    <source>
        <dbReference type="EnsemblMetazoa" id="HelroP64063"/>
    </source>
</evidence>
<dbReference type="HOGENOM" id="CLU_2694893_0_0_1"/>
<dbReference type="GeneID" id="20213586"/>
<dbReference type="KEGG" id="hro:HELRODRAFT_64063"/>
<gene>
    <name evidence="2" type="primary">20213586</name>
    <name evidence="1" type="ORF">HELRODRAFT_64063</name>
</gene>
<sequence>NYRPISLVSKYSKVMEKILHSKISKFFDECGLFLHVSMDFKKITYSTKLVVLDVMQYALKMFYLKLSTMFHRYF</sequence>
<dbReference type="Proteomes" id="UP000015101">
    <property type="component" value="Unassembled WGS sequence"/>
</dbReference>
<reference evidence="3" key="1">
    <citation type="submission" date="2012-12" db="EMBL/GenBank/DDBJ databases">
        <authorList>
            <person name="Hellsten U."/>
            <person name="Grimwood J."/>
            <person name="Chapman J.A."/>
            <person name="Shapiro H."/>
            <person name="Aerts A."/>
            <person name="Otillar R.P."/>
            <person name="Terry A.Y."/>
            <person name="Boore J.L."/>
            <person name="Simakov O."/>
            <person name="Marletaz F."/>
            <person name="Cho S.-J."/>
            <person name="Edsinger-Gonzales E."/>
            <person name="Havlak P."/>
            <person name="Kuo D.-H."/>
            <person name="Larsson T."/>
            <person name="Lv J."/>
            <person name="Arendt D."/>
            <person name="Savage R."/>
            <person name="Osoegawa K."/>
            <person name="de Jong P."/>
            <person name="Lindberg D.R."/>
            <person name="Seaver E.C."/>
            <person name="Weisblat D.A."/>
            <person name="Putnam N.H."/>
            <person name="Grigoriev I.V."/>
            <person name="Rokhsar D.S."/>
        </authorList>
    </citation>
    <scope>NUCLEOTIDE SEQUENCE</scope>
</reference>
<dbReference type="InParanoid" id="T1FXN8"/>
<evidence type="ECO:0000313" key="1">
    <source>
        <dbReference type="EMBL" id="ESO06145.1"/>
    </source>
</evidence>
<evidence type="ECO:0008006" key="4">
    <source>
        <dbReference type="Google" id="ProtNLM"/>
    </source>
</evidence>
<dbReference type="CTD" id="20213586"/>
<reference evidence="2" key="3">
    <citation type="submission" date="2015-06" db="UniProtKB">
        <authorList>
            <consortium name="EnsemblMetazoa"/>
        </authorList>
    </citation>
    <scope>IDENTIFICATION</scope>
</reference>
<dbReference type="RefSeq" id="XP_009015513.1">
    <property type="nucleotide sequence ID" value="XM_009017265.1"/>
</dbReference>
<dbReference type="AlphaFoldDB" id="T1FXN8"/>